<dbReference type="AlphaFoldDB" id="A0A3R9PB17"/>
<evidence type="ECO:0000313" key="1">
    <source>
        <dbReference type="EMBL" id="RSN70528.1"/>
    </source>
</evidence>
<protein>
    <submittedName>
        <fullName evidence="1">Uncharacterized protein</fullName>
    </submittedName>
</protein>
<accession>A0A3R9PB17</accession>
<gene>
    <name evidence="1" type="ORF">D9Q81_00530</name>
</gene>
<proteinExistence type="predicted"/>
<reference evidence="1 2" key="1">
    <citation type="submission" date="2018-10" db="EMBL/GenBank/DDBJ databases">
        <title>Co-occurring genomic capacity for anaerobic methane metabolism and dissimilatory sulfite reduction discovered in the Korarchaeota.</title>
        <authorList>
            <person name="Mckay L.J."/>
            <person name="Dlakic M."/>
            <person name="Fields M.W."/>
            <person name="Delmont T.O."/>
            <person name="Eren A.M."/>
            <person name="Jay Z.J."/>
            <person name="Klingelsmith K.B."/>
            <person name="Rusch D.B."/>
            <person name="Inskeep W.P."/>
        </authorList>
    </citation>
    <scope>NUCLEOTIDE SEQUENCE [LARGE SCALE GENOMIC DNA]</scope>
    <source>
        <strain evidence="1 2">WS</strain>
    </source>
</reference>
<name>A0A3R9PB17_9CREN</name>
<organism evidence="1 2">
    <name type="scientific">Candidatus Korarchaeum cryptofilum</name>
    <dbReference type="NCBI Taxonomy" id="498846"/>
    <lineage>
        <taxon>Archaea</taxon>
        <taxon>Thermoproteota</taxon>
        <taxon>Candidatus Korarchaeia</taxon>
        <taxon>Candidatus Korarchaeales</taxon>
        <taxon>Candidatus Korarchaeaceae</taxon>
        <taxon>Candidatus Korarchaeum</taxon>
    </lineage>
</organism>
<dbReference type="RefSeq" id="WP_148113942.1">
    <property type="nucleotide sequence ID" value="NZ_RCOR01000006.1"/>
</dbReference>
<sequence>MSRNVMYAILLAILIVLLIAFLLPTFVPSQQPRTSTTPNITSTTSAAPVEFKPNKYGWFDSVVFFAEPDHAKAVEMMIKGDMDAYFIDISEPDLYRKI</sequence>
<dbReference type="EMBL" id="RCOR01000006">
    <property type="protein sequence ID" value="RSN70528.1"/>
    <property type="molecule type" value="Genomic_DNA"/>
</dbReference>
<comment type="caution">
    <text evidence="1">The sequence shown here is derived from an EMBL/GenBank/DDBJ whole genome shotgun (WGS) entry which is preliminary data.</text>
</comment>
<evidence type="ECO:0000313" key="2">
    <source>
        <dbReference type="Proteomes" id="UP000278149"/>
    </source>
</evidence>
<feature type="non-terminal residue" evidence="1">
    <location>
        <position position="98"/>
    </location>
</feature>
<dbReference type="Proteomes" id="UP000278149">
    <property type="component" value="Unassembled WGS sequence"/>
</dbReference>